<evidence type="ECO:0000256" key="2">
    <source>
        <dbReference type="ARBA" id="ARBA00007809"/>
    </source>
</evidence>
<feature type="transmembrane region" description="Helical" evidence="10">
    <location>
        <begin position="69"/>
        <end position="90"/>
    </location>
</feature>
<dbReference type="Proteomes" id="UP000015354">
    <property type="component" value="Unassembled WGS sequence"/>
</dbReference>
<dbReference type="EMBL" id="ATMH01003525">
    <property type="protein sequence ID" value="EPY31300.1"/>
    <property type="molecule type" value="Genomic_DNA"/>
</dbReference>
<evidence type="ECO:0000256" key="8">
    <source>
        <dbReference type="ARBA" id="ARBA00022989"/>
    </source>
</evidence>
<feature type="transmembrane region" description="Helical" evidence="10">
    <location>
        <begin position="110"/>
        <end position="132"/>
    </location>
</feature>
<feature type="transmembrane region" description="Helical" evidence="10">
    <location>
        <begin position="6"/>
        <end position="24"/>
    </location>
</feature>
<protein>
    <submittedName>
        <fullName evidence="11">Solute carrier family 50 (Sugar transporter)</fullName>
    </submittedName>
</protein>
<evidence type="ECO:0000256" key="5">
    <source>
        <dbReference type="ARBA" id="ARBA00022597"/>
    </source>
</evidence>
<evidence type="ECO:0000256" key="7">
    <source>
        <dbReference type="ARBA" id="ARBA00022737"/>
    </source>
</evidence>
<dbReference type="InterPro" id="IPR047664">
    <property type="entry name" value="SWEET"/>
</dbReference>
<evidence type="ECO:0000256" key="6">
    <source>
        <dbReference type="ARBA" id="ARBA00022692"/>
    </source>
</evidence>
<keyword evidence="3" id="KW-0813">Transport</keyword>
<evidence type="ECO:0000256" key="3">
    <source>
        <dbReference type="ARBA" id="ARBA00022448"/>
    </source>
</evidence>
<sequence length="243" mass="26115">MTLFNVVYNLLTYSATVCSVIMNASPVVTVRRLVQAGSIGPSTVTFYGAQLFSGVTWCSYAVYADSIPILISSGVGNAVSTYCMLTFLSVARVEERSGKRLIATTYAKSVLTAGLFVLLGWAHLAMSILLVLHGRSSVAYYVTGWEASVASVVMLSAPMAMFPHIIRNKDASSLAPLTILFGLGNTVGWTIAGIMKFDIFILMTNLLCALACAAQMALYLRYGTKQKAEPEVVHEAIADVPFD</sequence>
<keyword evidence="5 11" id="KW-0762">Sugar transport</keyword>
<dbReference type="GO" id="GO:0051119">
    <property type="term" value="F:sugar transmembrane transporter activity"/>
    <property type="evidence" value="ECO:0007669"/>
    <property type="project" value="InterPro"/>
</dbReference>
<evidence type="ECO:0000256" key="1">
    <source>
        <dbReference type="ARBA" id="ARBA00004651"/>
    </source>
</evidence>
<dbReference type="OrthoDB" id="409725at2759"/>
<gene>
    <name evidence="12" type="ORF">STCU_03525</name>
    <name evidence="11" type="ORF">STCU_06998</name>
</gene>
<accession>S9VNF9</accession>
<comment type="subcellular location">
    <subcellularLocation>
        <location evidence="1">Cell membrane</location>
        <topology evidence="1">Multi-pass membrane protein</topology>
    </subcellularLocation>
</comment>
<dbReference type="AlphaFoldDB" id="S9VNF9"/>
<keyword evidence="4" id="KW-1003">Cell membrane</keyword>
<keyword evidence="7" id="KW-0677">Repeat</keyword>
<dbReference type="PANTHER" id="PTHR10791:SF30">
    <property type="entry name" value="SUGAR TRANSPORTER SWEET1"/>
    <property type="match status" value="1"/>
</dbReference>
<organism evidence="11 13">
    <name type="scientific">Strigomonas culicis</name>
    <dbReference type="NCBI Taxonomy" id="28005"/>
    <lineage>
        <taxon>Eukaryota</taxon>
        <taxon>Discoba</taxon>
        <taxon>Euglenozoa</taxon>
        <taxon>Kinetoplastea</taxon>
        <taxon>Metakinetoplastina</taxon>
        <taxon>Trypanosomatida</taxon>
        <taxon>Trypanosomatidae</taxon>
        <taxon>Strigomonadinae</taxon>
        <taxon>Strigomonas</taxon>
    </lineage>
</organism>
<comment type="similarity">
    <text evidence="2">Belongs to the SWEET sugar transporter family.</text>
</comment>
<keyword evidence="6 10" id="KW-0812">Transmembrane</keyword>
<comment type="caution">
    <text evidence="11">The sequence shown here is derived from an EMBL/GenBank/DDBJ whole genome shotgun (WGS) entry which is preliminary data.</text>
</comment>
<feature type="transmembrane region" description="Helical" evidence="10">
    <location>
        <begin position="174"/>
        <end position="194"/>
    </location>
</feature>
<evidence type="ECO:0000313" key="11">
    <source>
        <dbReference type="EMBL" id="EPY24800.1"/>
    </source>
</evidence>
<evidence type="ECO:0000313" key="13">
    <source>
        <dbReference type="Proteomes" id="UP000015354"/>
    </source>
</evidence>
<keyword evidence="8 10" id="KW-1133">Transmembrane helix</keyword>
<evidence type="ECO:0000313" key="12">
    <source>
        <dbReference type="EMBL" id="EPY31300.1"/>
    </source>
</evidence>
<feature type="transmembrane region" description="Helical" evidence="10">
    <location>
        <begin position="138"/>
        <end position="162"/>
    </location>
</feature>
<reference evidence="11" key="2">
    <citation type="submission" date="2013-03" db="EMBL/GenBank/DDBJ databases">
        <authorList>
            <person name="Motta M.C.M."/>
            <person name="Martins A.C.A."/>
            <person name="Preta C.M.C.C."/>
            <person name="Silva R."/>
            <person name="de Souza S.S."/>
            <person name="Klein C.C."/>
            <person name="de Almeida L.G.P."/>
            <person name="Cunha O.L."/>
            <person name="Colabardini A.C."/>
            <person name="Lima B.A."/>
            <person name="Machado C.R."/>
            <person name="Soares C.M.A."/>
            <person name="de Menezes C.B.A."/>
            <person name="Bartolomeu D.C."/>
            <person name="Grisard E.C."/>
            <person name="Fantinatti-Garboggini F."/>
            <person name="Rodrigues-Luiz G.F."/>
            <person name="Wagner G."/>
            <person name="Goldman G.H."/>
            <person name="Fietto J.L.R."/>
            <person name="Ciapina L.P."/>
            <person name="Brocchi M."/>
            <person name="Elias M.C."/>
            <person name="Goldman M.H.S."/>
            <person name="Sagot M.-F."/>
            <person name="Pereira M."/>
            <person name="Stoco P.H."/>
            <person name="Teixeira S.M.R."/>
            <person name="de Mendonca-Neto R.P."/>
            <person name="Maciel T.E.F."/>
            <person name="Mendes T.A.O."/>
            <person name="Urmenyi T.P."/>
            <person name="Teixeira M.M.G."/>
            <person name="de Camargo E.F.P."/>
            <person name="de Sousa W."/>
            <person name="Schenkman S."/>
            <person name="de Vasconcelos A.T.R."/>
        </authorList>
    </citation>
    <scope>NUCLEOTIDE SEQUENCE</scope>
</reference>
<reference evidence="11 13" key="1">
    <citation type="journal article" date="2013" name="PLoS ONE">
        <title>Predicting the Proteins of Angomonas deanei, Strigomonas culicis and Their Respective Endosymbionts Reveals New Aspects of the Trypanosomatidae Family.</title>
        <authorList>
            <person name="Motta M.C."/>
            <person name="Martins A.C."/>
            <person name="de Souza S.S."/>
            <person name="Catta-Preta C.M."/>
            <person name="Silva R."/>
            <person name="Klein C.C."/>
            <person name="de Almeida L.G."/>
            <person name="de Lima Cunha O."/>
            <person name="Ciapina L.P."/>
            <person name="Brocchi M."/>
            <person name="Colabardini A.C."/>
            <person name="de Araujo Lima B."/>
            <person name="Machado C.R."/>
            <person name="de Almeida Soares C.M."/>
            <person name="Probst C.M."/>
            <person name="de Menezes C.B."/>
            <person name="Thompson C.E."/>
            <person name="Bartholomeu D.C."/>
            <person name="Gradia D.F."/>
            <person name="Pavoni D.P."/>
            <person name="Grisard E.C."/>
            <person name="Fantinatti-Garboggini F."/>
            <person name="Marchini F.K."/>
            <person name="Rodrigues-Luiz G.F."/>
            <person name="Wagner G."/>
            <person name="Goldman G.H."/>
            <person name="Fietto J.L."/>
            <person name="Elias M.C."/>
            <person name="Goldman M.H."/>
            <person name="Sagot M.F."/>
            <person name="Pereira M."/>
            <person name="Stoco P.H."/>
            <person name="de Mendonca-Neto R.P."/>
            <person name="Teixeira S.M."/>
            <person name="Maciel T.E."/>
            <person name="de Oliveira Mendes T.A."/>
            <person name="Urmenyi T.P."/>
            <person name="de Souza W."/>
            <person name="Schenkman S."/>
            <person name="de Vasconcelos A.T."/>
        </authorList>
    </citation>
    <scope>NUCLEOTIDE SEQUENCE [LARGE SCALE GENOMIC DNA]</scope>
</reference>
<keyword evidence="9 10" id="KW-0472">Membrane</keyword>
<dbReference type="PANTHER" id="PTHR10791">
    <property type="entry name" value="RAG1-ACTIVATING PROTEIN 1"/>
    <property type="match status" value="1"/>
</dbReference>
<dbReference type="EMBL" id="ATMH01006998">
    <property type="protein sequence ID" value="EPY24800.1"/>
    <property type="molecule type" value="Genomic_DNA"/>
</dbReference>
<keyword evidence="13" id="KW-1185">Reference proteome</keyword>
<dbReference type="Gene3D" id="1.20.1280.290">
    <property type="match status" value="2"/>
</dbReference>
<dbReference type="GO" id="GO:0005886">
    <property type="term" value="C:plasma membrane"/>
    <property type="evidence" value="ECO:0007669"/>
    <property type="project" value="UniProtKB-SubCell"/>
</dbReference>
<evidence type="ECO:0000256" key="10">
    <source>
        <dbReference type="SAM" id="Phobius"/>
    </source>
</evidence>
<evidence type="ECO:0000256" key="9">
    <source>
        <dbReference type="ARBA" id="ARBA00023136"/>
    </source>
</evidence>
<dbReference type="FunFam" id="1.20.1280.290:FF:000007">
    <property type="entry name" value="Bidirectional sugar transporter SWEET7"/>
    <property type="match status" value="1"/>
</dbReference>
<dbReference type="Pfam" id="PF03083">
    <property type="entry name" value="MtN3_slv"/>
    <property type="match status" value="2"/>
</dbReference>
<name>S9VNF9_9TRYP</name>
<feature type="transmembrane region" description="Helical" evidence="10">
    <location>
        <begin position="200"/>
        <end position="220"/>
    </location>
</feature>
<proteinExistence type="inferred from homology"/>
<evidence type="ECO:0000256" key="4">
    <source>
        <dbReference type="ARBA" id="ARBA00022475"/>
    </source>
</evidence>
<dbReference type="InterPro" id="IPR004316">
    <property type="entry name" value="SWEET_rpt"/>
</dbReference>